<gene>
    <name evidence="11" type="ORF">BECKMB1821H_GA0114242_102016</name>
    <name evidence="10" type="ORF">BECKMB1821I_GA0114274_101726</name>
</gene>
<dbReference type="InterPro" id="IPR014031">
    <property type="entry name" value="Ketoacyl_synth_C"/>
</dbReference>
<dbReference type="Pfam" id="PF00109">
    <property type="entry name" value="ketoacyl-synt"/>
    <property type="match status" value="1"/>
</dbReference>
<evidence type="ECO:0000313" key="11">
    <source>
        <dbReference type="EMBL" id="VFK75341.1"/>
    </source>
</evidence>
<evidence type="ECO:0000256" key="5">
    <source>
        <dbReference type="ARBA" id="ARBA00054155"/>
    </source>
</evidence>
<dbReference type="EMBL" id="CAADFQ010000017">
    <property type="protein sequence ID" value="VFK30704.1"/>
    <property type="molecule type" value="Genomic_DNA"/>
</dbReference>
<feature type="domain" description="Carrier" evidence="7">
    <location>
        <begin position="1748"/>
        <end position="1822"/>
    </location>
</feature>
<dbReference type="FunFam" id="3.40.366.10:FF:000002">
    <property type="entry name" value="Probable polyketide synthase 2"/>
    <property type="match status" value="1"/>
</dbReference>
<dbReference type="InterPro" id="IPR014030">
    <property type="entry name" value="Ketoacyl_synth_N"/>
</dbReference>
<dbReference type="InterPro" id="IPR020841">
    <property type="entry name" value="PKS_Beta-ketoAc_synthase_dom"/>
</dbReference>
<dbReference type="GO" id="GO:0006633">
    <property type="term" value="P:fatty acid biosynthetic process"/>
    <property type="evidence" value="ECO:0007669"/>
    <property type="project" value="TreeGrafter"/>
</dbReference>
<keyword evidence="2" id="KW-0596">Phosphopantetheine</keyword>
<evidence type="ECO:0000256" key="4">
    <source>
        <dbReference type="ARBA" id="ARBA00022679"/>
    </source>
</evidence>
<evidence type="ECO:0000256" key="2">
    <source>
        <dbReference type="ARBA" id="ARBA00022450"/>
    </source>
</evidence>
<evidence type="ECO:0000259" key="8">
    <source>
        <dbReference type="PROSITE" id="PS52004"/>
    </source>
</evidence>
<dbReference type="InterPro" id="IPR042104">
    <property type="entry name" value="PKS_dehydratase_sf"/>
</dbReference>
<evidence type="ECO:0000256" key="6">
    <source>
        <dbReference type="PROSITE-ProRule" id="PRU01363"/>
    </source>
</evidence>
<dbReference type="InterPro" id="IPR016039">
    <property type="entry name" value="Thiolase-like"/>
</dbReference>
<evidence type="ECO:0000259" key="9">
    <source>
        <dbReference type="PROSITE" id="PS52019"/>
    </source>
</evidence>
<dbReference type="GO" id="GO:0004312">
    <property type="term" value="F:fatty acid synthase activity"/>
    <property type="evidence" value="ECO:0007669"/>
    <property type="project" value="TreeGrafter"/>
</dbReference>
<dbReference type="InterPro" id="IPR009081">
    <property type="entry name" value="PP-bd_ACP"/>
</dbReference>
<organism evidence="11">
    <name type="scientific">Candidatus Kentrum sp. MB</name>
    <dbReference type="NCBI Taxonomy" id="2138164"/>
    <lineage>
        <taxon>Bacteria</taxon>
        <taxon>Pseudomonadati</taxon>
        <taxon>Pseudomonadota</taxon>
        <taxon>Gammaproteobacteria</taxon>
        <taxon>Candidatus Kentrum</taxon>
    </lineage>
</organism>
<dbReference type="Gene3D" id="3.10.129.110">
    <property type="entry name" value="Polyketide synthase dehydratase"/>
    <property type="match status" value="1"/>
</dbReference>
<dbReference type="SMART" id="SM00826">
    <property type="entry name" value="PKS_DH"/>
    <property type="match status" value="1"/>
</dbReference>
<dbReference type="InterPro" id="IPR049552">
    <property type="entry name" value="PKS_DH_N"/>
</dbReference>
<dbReference type="InterPro" id="IPR020807">
    <property type="entry name" value="PKS_DH"/>
</dbReference>
<dbReference type="SUPFAM" id="SSF47336">
    <property type="entry name" value="ACP-like"/>
    <property type="match status" value="1"/>
</dbReference>
<keyword evidence="3" id="KW-0597">Phosphoprotein</keyword>
<dbReference type="Pfam" id="PF14765">
    <property type="entry name" value="PS-DH"/>
    <property type="match status" value="1"/>
</dbReference>
<dbReference type="SMART" id="SM00822">
    <property type="entry name" value="PKS_KR"/>
    <property type="match status" value="1"/>
</dbReference>
<feature type="active site" description="Proton donor; for dehydratase activity" evidence="6">
    <location>
        <position position="1150"/>
    </location>
</feature>
<dbReference type="Pfam" id="PF21089">
    <property type="entry name" value="PKS_DH_N"/>
    <property type="match status" value="1"/>
</dbReference>
<reference evidence="11" key="1">
    <citation type="submission" date="2019-02" db="EMBL/GenBank/DDBJ databases">
        <authorList>
            <person name="Gruber-Vodicka R. H."/>
            <person name="Seah K. B. B."/>
        </authorList>
    </citation>
    <scope>NUCLEOTIDE SEQUENCE</scope>
    <source>
        <strain evidence="11">BECK_BZ198</strain>
        <strain evidence="10">BECK_BZ199</strain>
    </source>
</reference>
<keyword evidence="4" id="KW-0808">Transferase</keyword>
<protein>
    <submittedName>
        <fullName evidence="11">Malonyl CoA-acyl carrier protein transacylase</fullName>
    </submittedName>
</protein>
<dbReference type="SMART" id="SM00827">
    <property type="entry name" value="PKS_AT"/>
    <property type="match status" value="1"/>
</dbReference>
<dbReference type="InterPro" id="IPR016035">
    <property type="entry name" value="Acyl_Trfase/lysoPLipase"/>
</dbReference>
<feature type="active site" description="Proton acceptor; for dehydratase activity" evidence="6">
    <location>
        <position position="984"/>
    </location>
</feature>
<dbReference type="InterPro" id="IPR049490">
    <property type="entry name" value="C883_1060-like_KR_N"/>
</dbReference>
<feature type="domain" description="PKS/mFAS DH" evidence="9">
    <location>
        <begin position="951"/>
        <end position="1233"/>
    </location>
</feature>
<dbReference type="GO" id="GO:0005737">
    <property type="term" value="C:cytoplasm"/>
    <property type="evidence" value="ECO:0007669"/>
    <property type="project" value="TreeGrafter"/>
</dbReference>
<dbReference type="PANTHER" id="PTHR43775:SF37">
    <property type="entry name" value="SI:DKEY-61P9.11"/>
    <property type="match status" value="1"/>
</dbReference>
<dbReference type="Pfam" id="PF08659">
    <property type="entry name" value="KR"/>
    <property type="match status" value="1"/>
</dbReference>
<dbReference type="PROSITE" id="PS52019">
    <property type="entry name" value="PKS_MFAS_DH"/>
    <property type="match status" value="1"/>
</dbReference>
<dbReference type="Gene3D" id="3.40.50.720">
    <property type="entry name" value="NAD(P)-binding Rossmann-like Domain"/>
    <property type="match status" value="1"/>
</dbReference>
<dbReference type="Gene3D" id="3.30.70.3290">
    <property type="match status" value="1"/>
</dbReference>
<dbReference type="Gene3D" id="1.10.1200.10">
    <property type="entry name" value="ACP-like"/>
    <property type="match status" value="1"/>
</dbReference>
<dbReference type="InterPro" id="IPR036291">
    <property type="entry name" value="NAD(P)-bd_dom_sf"/>
</dbReference>
<dbReference type="Gene3D" id="3.40.366.10">
    <property type="entry name" value="Malonyl-Coenzyme A Acyl Carrier Protein, domain 2"/>
    <property type="match status" value="1"/>
</dbReference>
<dbReference type="SUPFAM" id="SSF52151">
    <property type="entry name" value="FabD/lysophospholipase-like"/>
    <property type="match status" value="1"/>
</dbReference>
<dbReference type="InterPro" id="IPR036736">
    <property type="entry name" value="ACP-like_sf"/>
</dbReference>
<dbReference type="InterPro" id="IPR001227">
    <property type="entry name" value="Ac_transferase_dom_sf"/>
</dbReference>
<dbReference type="InterPro" id="IPR020806">
    <property type="entry name" value="PKS_PP-bd"/>
</dbReference>
<dbReference type="InterPro" id="IPR050091">
    <property type="entry name" value="PKS_NRPS_Biosynth_Enz"/>
</dbReference>
<dbReference type="InterPro" id="IPR049900">
    <property type="entry name" value="PKS_mFAS_DH"/>
</dbReference>
<feature type="region of interest" description="C-terminal hotdog fold" evidence="6">
    <location>
        <begin position="1088"/>
        <end position="1233"/>
    </location>
</feature>
<dbReference type="GO" id="GO:0005886">
    <property type="term" value="C:plasma membrane"/>
    <property type="evidence" value="ECO:0007669"/>
    <property type="project" value="TreeGrafter"/>
</dbReference>
<dbReference type="Pfam" id="PF00550">
    <property type="entry name" value="PP-binding"/>
    <property type="match status" value="1"/>
</dbReference>
<dbReference type="SMART" id="SM00823">
    <property type="entry name" value="PKS_PP"/>
    <property type="match status" value="1"/>
</dbReference>
<dbReference type="Pfam" id="PF00698">
    <property type="entry name" value="Acyl_transf_1"/>
    <property type="match status" value="1"/>
</dbReference>
<dbReference type="PROSITE" id="PS52004">
    <property type="entry name" value="KS3_2"/>
    <property type="match status" value="1"/>
</dbReference>
<evidence type="ECO:0000259" key="7">
    <source>
        <dbReference type="PROSITE" id="PS50075"/>
    </source>
</evidence>
<dbReference type="SMART" id="SM00825">
    <property type="entry name" value="PKS_KS"/>
    <property type="match status" value="1"/>
</dbReference>
<dbReference type="PANTHER" id="PTHR43775">
    <property type="entry name" value="FATTY ACID SYNTHASE"/>
    <property type="match status" value="1"/>
</dbReference>
<dbReference type="Pfam" id="PF02801">
    <property type="entry name" value="Ketoacyl-synt_C"/>
    <property type="match status" value="1"/>
</dbReference>
<dbReference type="SUPFAM" id="SSF53901">
    <property type="entry name" value="Thiolase-like"/>
    <property type="match status" value="1"/>
</dbReference>
<feature type="domain" description="Ketosynthase family 3 (KS3)" evidence="8">
    <location>
        <begin position="37"/>
        <end position="462"/>
    </location>
</feature>
<dbReference type="InterPro" id="IPR057326">
    <property type="entry name" value="KR_dom"/>
</dbReference>
<dbReference type="Gene3D" id="3.40.47.10">
    <property type="match status" value="1"/>
</dbReference>
<dbReference type="Pfam" id="PF21394">
    <property type="entry name" value="Beta-ketacyl_N"/>
    <property type="match status" value="1"/>
</dbReference>
<dbReference type="InterPro" id="IPR049551">
    <property type="entry name" value="PKS_DH_C"/>
</dbReference>
<dbReference type="SUPFAM" id="SSF51735">
    <property type="entry name" value="NAD(P)-binding Rossmann-fold domains"/>
    <property type="match status" value="2"/>
</dbReference>
<dbReference type="CDD" id="cd08955">
    <property type="entry name" value="KR_2_FAS_SDR_x"/>
    <property type="match status" value="1"/>
</dbReference>
<dbReference type="GO" id="GO:0031177">
    <property type="term" value="F:phosphopantetheine binding"/>
    <property type="evidence" value="ECO:0007669"/>
    <property type="project" value="InterPro"/>
</dbReference>
<evidence type="ECO:0000313" key="10">
    <source>
        <dbReference type="EMBL" id="VFK30704.1"/>
    </source>
</evidence>
<dbReference type="EMBL" id="CAADGH010000020">
    <property type="protein sequence ID" value="VFK75341.1"/>
    <property type="molecule type" value="Genomic_DNA"/>
</dbReference>
<dbReference type="PROSITE" id="PS50075">
    <property type="entry name" value="CARRIER"/>
    <property type="match status" value="1"/>
</dbReference>
<dbReference type="InterPro" id="IPR016036">
    <property type="entry name" value="Malonyl_transacylase_ACP-bd"/>
</dbReference>
<dbReference type="InterPro" id="IPR014043">
    <property type="entry name" value="Acyl_transferase_dom"/>
</dbReference>
<dbReference type="Pfam" id="PF22621">
    <property type="entry name" value="CurL-like_PKS_C"/>
    <property type="match status" value="1"/>
</dbReference>
<feature type="region of interest" description="N-terminal hotdog fold" evidence="6">
    <location>
        <begin position="951"/>
        <end position="1073"/>
    </location>
</feature>
<proteinExistence type="inferred from homology"/>
<dbReference type="SUPFAM" id="SSF55048">
    <property type="entry name" value="Probable ACP-binding domain of malonyl-CoA ACP transacylase"/>
    <property type="match status" value="1"/>
</dbReference>
<sequence>MAGDVSEKLGKLSPMQRAAVALKKKQFELDAIKSEQTEPIAIIGMGCRFPGANNPDTYWELLRNGVDAMTEAPSERWDVDAWYDPDPKVPGKTYTRHGGFLSELDRFDPRFFGISPREAVDLDPQQRLLLEVVWEGLENAGQAPDRLSGASVGVFIGAVATEYGSRIVYGYPENITAYTFTGNSASVLAGRLSYVLGLQGPTLALDTSCSSSLVAVHLACQSLRTRESELALAGGVNLLLSPESMVTISKLQALSPDGRCKTFDASADGYARGEGCGIVVLKRLSDAMANGDNILAVIRGSAINHDGVSSGLTVPNERAQEKVIRRALENARVTPEEISYIEAHGTGTPLGDPIEVGALGTVFGKNHSSDSPLVIGSVKTNFGHLEGAAGIAGLMKIVLSLQHQEIPPHLHFVNPNPYIDWESLPFRVPTEPRPWSRGKTSRIAGVSSFGASGTNSHVVLEEAPSAGWDESANLSEAVSIPHSGGDHSSSRPMTFAERPLHVLTLSAKGEEALGELVQDYAMYLETHPEMALSDICFTANAGRSHFDHRLAVVAGTTEEARERLRAADYLIGKASQGRPRIAFLFTGQGSQYVGMGRQLYETQPVFREALERCDAILRPYLDIPLLTLLYPDSENQDTHQLSETRYTQPALFSLEYALAMLWQSWGVTPDAVMGHSVGEYAAACVAGVFSLEDGLKLIAARGRLMQTLCERGDMRALPVEEEKALEIIAPFAREVSLAAINGPKSVVISGAREAMETISARLAEERIRAKPLSVSHAFHSPMMEAMLGAFKEIAQSVTYTRPQIPLCSNVTGNIVTDEVVSPDYWIRHVRQPVRFANGVQTLHEQGFETFLEIGPRPTLLGMARRCLPDDVQGTWLVSLREGKEDWQSLLQSLGEWYVRGGTPDWMAFDRVPDNGPPRRKVKLPTYPFQRQRYWIEKSKLTRRAIHGQGAHPLIGRRIRLAESDDKIRFESQIDLSSVAYLWDHRIGEVIVLPGVAYLEMALAAGVEVLDKPFALKEVTFEQTLVLSEEEPTTIQFVLSPDTQGYRFQIFSLEGESYWILHSTGRLSTEGIEEAPDPVDREKLKAQCPTRFSGAEHYEIAAEHYDLNFGLSFQGVKQAFLGDGMVLGEIALPESLHHQIDSYRWHPALLDASGQTFMLLAQASSKKGTYVGLSVDEIQLYRHARVSHLWSLVEIVASDEETITFDVRLFEETGAVFLQVKALTVGRVSDETVQHHFRKKSDDVYEIAWQARHGIQKRAADLLSGTWLILADYGGMGEELAERLTEAGNTCIRVYAGEKFMDEGNRVWQLDPAAPGDFERLFLDAFQAETPPLRGIVHLWSLDGPDTAELTEQNLARAQVLGCGSGLHLLQAEIKQNHKAKSWFVTRNGVNVPGHQPQDTLAIAQAPLWGMGKTIAVEHANLWGGIIDNPTVPDLLAEIVSQEREDQVAYREGRRYVARLVKSKAFESDRHLPFQAESSYLITGGLGILGLEIARWMVGQGVRHLILTGRRGPSDEARTVLQELEEMGVGILVVSTDISDKTQVLRLFQQIDANMPPLRGIIHTAGVVEDGVLAQLDMERFDRVMAPKVFGTWHLHTITQDLPLDFFVCFSSMASLLRSAGQGNYAAANAFMDALAHHRHAMGLPALSINWGMWTKGMSAHLDSRYRDRFTAAGLGSITPEEGLAMLGESMRKKENVQICISPMDWSLMMEQSVLVSPFLSEFAWSSSTSDSERIRQRLKEASQEEYDDIVTDFIRTRLANVLKMNPSQLDIRQPINAMGLDSLMAIELKNQIQMDLDIDIPMEILMDDIDIIGFVQKIKAQLGEMRSDASPS</sequence>
<comment type="similarity">
    <text evidence="1">Belongs to the short-chain dehydrogenases/reductases (SDR) family.</text>
</comment>
<comment type="function">
    <text evidence="5">Involved in production of the polyketide antibiotic thailandamide.</text>
</comment>
<dbReference type="FunFam" id="3.40.47.10:FF:000019">
    <property type="entry name" value="Polyketide synthase type I"/>
    <property type="match status" value="1"/>
</dbReference>
<dbReference type="InterPro" id="IPR013968">
    <property type="entry name" value="PKS_KR"/>
</dbReference>
<dbReference type="CDD" id="cd00833">
    <property type="entry name" value="PKS"/>
    <property type="match status" value="1"/>
</dbReference>
<name>A0A451BAM6_9GAMM</name>
<dbReference type="GO" id="GO:0071770">
    <property type="term" value="P:DIM/DIP cell wall layer assembly"/>
    <property type="evidence" value="ECO:0007669"/>
    <property type="project" value="TreeGrafter"/>
</dbReference>
<accession>A0A451BAM6</accession>
<evidence type="ECO:0000256" key="3">
    <source>
        <dbReference type="ARBA" id="ARBA00022553"/>
    </source>
</evidence>
<evidence type="ECO:0000256" key="1">
    <source>
        <dbReference type="ARBA" id="ARBA00006484"/>
    </source>
</evidence>